<keyword evidence="1" id="KW-0472">Membrane</keyword>
<reference evidence="2 3" key="1">
    <citation type="submission" date="2023-07" db="EMBL/GenBank/DDBJ databases">
        <title>Sorghum-associated microbial communities from plants grown in Nebraska, USA.</title>
        <authorList>
            <person name="Schachtman D."/>
        </authorList>
    </citation>
    <scope>NUCLEOTIDE SEQUENCE [LARGE SCALE GENOMIC DNA]</scope>
    <source>
        <strain evidence="2 3">4138</strain>
    </source>
</reference>
<accession>A0ABU1W5K8</accession>
<feature type="transmembrane region" description="Helical" evidence="1">
    <location>
        <begin position="12"/>
        <end position="35"/>
    </location>
</feature>
<organism evidence="2 3">
    <name type="scientific">Rheinheimera soli</name>
    <dbReference type="NCBI Taxonomy" id="443616"/>
    <lineage>
        <taxon>Bacteria</taxon>
        <taxon>Pseudomonadati</taxon>
        <taxon>Pseudomonadota</taxon>
        <taxon>Gammaproteobacteria</taxon>
        <taxon>Chromatiales</taxon>
        <taxon>Chromatiaceae</taxon>
        <taxon>Rheinheimera</taxon>
    </lineage>
</organism>
<evidence type="ECO:0000313" key="2">
    <source>
        <dbReference type="EMBL" id="MDR7123115.1"/>
    </source>
</evidence>
<dbReference type="Proteomes" id="UP001257909">
    <property type="component" value="Unassembled WGS sequence"/>
</dbReference>
<gene>
    <name evidence="2" type="ORF">J2W69_004098</name>
</gene>
<feature type="transmembrane region" description="Helical" evidence="1">
    <location>
        <begin position="96"/>
        <end position="120"/>
    </location>
</feature>
<dbReference type="RefSeq" id="WP_310281976.1">
    <property type="nucleotide sequence ID" value="NZ_JAVDWR010000035.1"/>
</dbReference>
<comment type="caution">
    <text evidence="2">The sequence shown here is derived from an EMBL/GenBank/DDBJ whole genome shotgun (WGS) entry which is preliminary data.</text>
</comment>
<keyword evidence="1" id="KW-1133">Transmembrane helix</keyword>
<evidence type="ECO:0000313" key="3">
    <source>
        <dbReference type="Proteomes" id="UP001257909"/>
    </source>
</evidence>
<name>A0ABU1W5K8_9GAMM</name>
<dbReference type="EMBL" id="JAVDWR010000035">
    <property type="protein sequence ID" value="MDR7123115.1"/>
    <property type="molecule type" value="Genomic_DNA"/>
</dbReference>
<proteinExistence type="predicted"/>
<keyword evidence="1" id="KW-0812">Transmembrane</keyword>
<feature type="transmembrane region" description="Helical" evidence="1">
    <location>
        <begin position="132"/>
        <end position="158"/>
    </location>
</feature>
<sequence length="191" mass="21619">MRKLLDLLRSLFGSYGLFEIIVSMLFFGLCLYFNFVFIEEVLKGKSPDEQTKFMVLFFNMMMTVIIALPLISKLLSKISDNKFSEFIDLPTKDNKFTFTSISGFLSDQALASFLATVLIFTGKEALGEYGGWLAAGYMFFLFAAAIILATISLVRFIFHFTKYHWAYYALAAMLSSSVMFAFFNVGLRLGA</sequence>
<protein>
    <submittedName>
        <fullName evidence="2">Drug/metabolite transporter (DMT)-like permease</fullName>
    </submittedName>
</protein>
<keyword evidence="3" id="KW-1185">Reference proteome</keyword>
<feature type="transmembrane region" description="Helical" evidence="1">
    <location>
        <begin position="55"/>
        <end position="75"/>
    </location>
</feature>
<evidence type="ECO:0000256" key="1">
    <source>
        <dbReference type="SAM" id="Phobius"/>
    </source>
</evidence>
<feature type="transmembrane region" description="Helical" evidence="1">
    <location>
        <begin position="165"/>
        <end position="187"/>
    </location>
</feature>